<evidence type="ECO:0000313" key="1">
    <source>
        <dbReference type="EMBL" id="MDS0259363.1"/>
    </source>
</evidence>
<organism evidence="1 2">
    <name type="scientific">Haloarcula saliterrae</name>
    <dbReference type="NCBI Taxonomy" id="2950534"/>
    <lineage>
        <taxon>Archaea</taxon>
        <taxon>Methanobacteriati</taxon>
        <taxon>Methanobacteriota</taxon>
        <taxon>Stenosarchaea group</taxon>
        <taxon>Halobacteria</taxon>
        <taxon>Halobacteriales</taxon>
        <taxon>Haloarculaceae</taxon>
        <taxon>Haloarcula</taxon>
    </lineage>
</organism>
<comment type="caution">
    <text evidence="1">The sequence shown here is derived from an EMBL/GenBank/DDBJ whole genome shotgun (WGS) entry which is preliminary data.</text>
</comment>
<dbReference type="InterPro" id="IPR043853">
    <property type="entry name" value="DUF5815"/>
</dbReference>
<dbReference type="EMBL" id="JAMQON010000002">
    <property type="protein sequence ID" value="MDS0259363.1"/>
    <property type="molecule type" value="Genomic_DNA"/>
</dbReference>
<protein>
    <submittedName>
        <fullName evidence="1">DUF5815 family protein</fullName>
    </submittedName>
</protein>
<gene>
    <name evidence="1" type="ORF">NDI56_08165</name>
</gene>
<proteinExistence type="predicted"/>
<evidence type="ECO:0000313" key="2">
    <source>
        <dbReference type="Proteomes" id="UP001259659"/>
    </source>
</evidence>
<keyword evidence="2" id="KW-1185">Reference proteome</keyword>
<dbReference type="RefSeq" id="WP_310918973.1">
    <property type="nucleotide sequence ID" value="NZ_JAMQON010000002.1"/>
</dbReference>
<reference evidence="1 2" key="1">
    <citation type="submission" date="2022-06" db="EMBL/GenBank/DDBJ databases">
        <title>Haloarcula sp. a new haloarchaeum isolate from saline soil.</title>
        <authorList>
            <person name="Strakova D."/>
            <person name="Galisteo C."/>
            <person name="Sanchez-Porro C."/>
            <person name="Ventosa A."/>
        </authorList>
    </citation>
    <scope>NUCLEOTIDE SEQUENCE [LARGE SCALE GENOMIC DNA]</scope>
    <source>
        <strain evidence="1 2">S1CR25-12</strain>
    </source>
</reference>
<accession>A0ABU2FAQ9</accession>
<sequence length="178" mass="19919">MAEPRVPGGRESELELACGEVIDTHDDLHMGIRQFDCACGSTHAVVVGAHPLARFVPEFLEEILVETIEPADDHEEFTMAHLMGVVIEEFPEKVAFADASEDGAVGFSMAWVTDFDARRLHEIVVELIVELMEHAVSHAEDDEMAAEFESQMLEFDIGVFVDQYRAQRNFEDEHDSAV</sequence>
<name>A0ABU2FAQ9_9EURY</name>
<dbReference type="Pfam" id="PF19132">
    <property type="entry name" value="DUF5815"/>
    <property type="match status" value="1"/>
</dbReference>
<dbReference type="Proteomes" id="UP001259659">
    <property type="component" value="Unassembled WGS sequence"/>
</dbReference>